<dbReference type="AlphaFoldDB" id="A0AA37LPE0"/>
<proteinExistence type="predicted"/>
<dbReference type="EMBL" id="BPPX01000004">
    <property type="protein sequence ID" value="GJC79676.1"/>
    <property type="molecule type" value="Genomic_DNA"/>
</dbReference>
<dbReference type="Proteomes" id="UP001055172">
    <property type="component" value="Unassembled WGS sequence"/>
</dbReference>
<accession>A0AA37LPE0</accession>
<name>A0AA37LPE0_9PEZI</name>
<evidence type="ECO:0000313" key="3">
    <source>
        <dbReference type="Proteomes" id="UP001055172"/>
    </source>
</evidence>
<protein>
    <submittedName>
        <fullName evidence="2">Uncharacterized protein</fullName>
    </submittedName>
</protein>
<comment type="caution">
    <text evidence="2">The sequence shown here is derived from an EMBL/GenBank/DDBJ whole genome shotgun (WGS) entry which is preliminary data.</text>
</comment>
<sequence>MQPPTFLSIIAFGLSTAVAADYCTPVTDPYPRKANTGFKFYDDDPKSWKWVSRDVQVATTLRPVDESNQNNCQLHQGGGGGDYARLVCIDFDGNYACWATPAENEVCNIVFEIDDVPINVCDNIHNMWGWAA</sequence>
<feature type="chain" id="PRO_5041447134" evidence="1">
    <location>
        <begin position="20"/>
        <end position="132"/>
    </location>
</feature>
<evidence type="ECO:0000313" key="2">
    <source>
        <dbReference type="EMBL" id="GJC79676.1"/>
    </source>
</evidence>
<reference evidence="2 3" key="1">
    <citation type="submission" date="2021-07" db="EMBL/GenBank/DDBJ databases">
        <title>Genome data of Colletotrichum spaethianum.</title>
        <authorList>
            <person name="Utami Y.D."/>
            <person name="Hiruma K."/>
        </authorList>
    </citation>
    <scope>NUCLEOTIDE SEQUENCE [LARGE SCALE GENOMIC DNA]</scope>
    <source>
        <strain evidence="2 3">MAFF 242679</strain>
    </source>
</reference>
<keyword evidence="1" id="KW-0732">Signal</keyword>
<evidence type="ECO:0000256" key="1">
    <source>
        <dbReference type="SAM" id="SignalP"/>
    </source>
</evidence>
<keyword evidence="3" id="KW-1185">Reference proteome</keyword>
<gene>
    <name evidence="2" type="ORF">ColLi_02514</name>
</gene>
<organism evidence="2 3">
    <name type="scientific">Colletotrichum liriopes</name>
    <dbReference type="NCBI Taxonomy" id="708192"/>
    <lineage>
        <taxon>Eukaryota</taxon>
        <taxon>Fungi</taxon>
        <taxon>Dikarya</taxon>
        <taxon>Ascomycota</taxon>
        <taxon>Pezizomycotina</taxon>
        <taxon>Sordariomycetes</taxon>
        <taxon>Hypocreomycetidae</taxon>
        <taxon>Glomerellales</taxon>
        <taxon>Glomerellaceae</taxon>
        <taxon>Colletotrichum</taxon>
        <taxon>Colletotrichum spaethianum species complex</taxon>
    </lineage>
</organism>
<feature type="signal peptide" evidence="1">
    <location>
        <begin position="1"/>
        <end position="19"/>
    </location>
</feature>